<evidence type="ECO:0000313" key="3">
    <source>
        <dbReference type="Proteomes" id="UP000593966"/>
    </source>
</evidence>
<keyword evidence="1" id="KW-0175">Coiled coil</keyword>
<dbReference type="EMBL" id="CP048659">
    <property type="protein sequence ID" value="QOW46565.1"/>
    <property type="molecule type" value="Genomic_DNA"/>
</dbReference>
<sequence length="368" mass="42930">MGLAQTIFNSIKKNYFSVWDIISLIEQKTNNDLFDIGLFLGHINIEEHIAIYQRDRFYNLHEIDINYNKNPLGEIIDCLMNIMPFDSDEEQQEGRMRVRSESDKLFFSKQDIYNFKPIMDLGFIEKPVPQVIEAESIQEAEPKDKYKFLLYKQHLFSIDECACIISDYDPLEIQKFPHNDVDEIAPDYSRAYSFIGSAIEADKLNVFNYKIYADEFREYLVSENIIIAGFNDDLQGAELEKNTGANNTELQQLKLENEKLKAELAEKDQKIKELESLKPKNDMDLLSLIFNESATEIYAPDLANAIKLWKHLYVENKGVKDSHSSRANHWIDKNTPYKGESSVEVKRLREVTSPFNSWHSERKNKLNK</sequence>
<feature type="coiled-coil region" evidence="1">
    <location>
        <begin position="250"/>
        <end position="277"/>
    </location>
</feature>
<dbReference type="AlphaFoldDB" id="A0A7S7AHM8"/>
<protein>
    <submittedName>
        <fullName evidence="2">Uncharacterized protein</fullName>
    </submittedName>
</protein>
<evidence type="ECO:0000256" key="1">
    <source>
        <dbReference type="SAM" id="Coils"/>
    </source>
</evidence>
<dbReference type="RefSeq" id="WP_180045125.1">
    <property type="nucleotide sequence ID" value="NZ_CP048659.1"/>
</dbReference>
<gene>
    <name evidence="2" type="ORF">G0028_12045</name>
</gene>
<proteinExistence type="predicted"/>
<evidence type="ECO:0000313" key="2">
    <source>
        <dbReference type="EMBL" id="QOW46565.1"/>
    </source>
</evidence>
<dbReference type="Proteomes" id="UP000593966">
    <property type="component" value="Chromosome"/>
</dbReference>
<accession>A0A7S7AHM8</accession>
<keyword evidence="3" id="KW-1185">Reference proteome</keyword>
<name>A0A7S7AHM8_9GAMM</name>
<organism evidence="2 3">
    <name type="scientific">Acinetobacter piscicola</name>
    <dbReference type="NCBI Taxonomy" id="2006115"/>
    <lineage>
        <taxon>Bacteria</taxon>
        <taxon>Pseudomonadati</taxon>
        <taxon>Pseudomonadota</taxon>
        <taxon>Gammaproteobacteria</taxon>
        <taxon>Moraxellales</taxon>
        <taxon>Moraxellaceae</taxon>
        <taxon>Acinetobacter</taxon>
    </lineage>
</organism>
<reference evidence="2 3" key="1">
    <citation type="submission" date="2020-02" db="EMBL/GenBank/DDBJ databases">
        <title>Tigecycline-resistant Acinetobacter species from pigs and migratory birds.</title>
        <authorList>
            <person name="Chen C."/>
            <person name="Sun J."/>
            <person name="Liao X.-P."/>
            <person name="Liu Y.-H."/>
        </authorList>
    </citation>
    <scope>NUCLEOTIDE SEQUENCE [LARGE SCALE GENOMIC DNA]</scope>
    <source>
        <strain evidence="2 3">YH12207_T</strain>
    </source>
</reference>